<evidence type="ECO:0000256" key="2">
    <source>
        <dbReference type="SAM" id="SignalP"/>
    </source>
</evidence>
<evidence type="ECO:0000256" key="1">
    <source>
        <dbReference type="SAM" id="MobiDB-lite"/>
    </source>
</evidence>
<dbReference type="AlphaFoldDB" id="A0A426XYF8"/>
<feature type="signal peptide" evidence="2">
    <location>
        <begin position="1"/>
        <end position="15"/>
    </location>
</feature>
<keyword evidence="2" id="KW-0732">Signal</keyword>
<proteinExistence type="predicted"/>
<protein>
    <submittedName>
        <fullName evidence="3">Uncharacterized protein</fullName>
    </submittedName>
</protein>
<feature type="compositionally biased region" description="Basic and acidic residues" evidence="1">
    <location>
        <begin position="115"/>
        <end position="125"/>
    </location>
</feature>
<evidence type="ECO:0000313" key="3">
    <source>
        <dbReference type="EMBL" id="RRT44341.1"/>
    </source>
</evidence>
<evidence type="ECO:0000313" key="4">
    <source>
        <dbReference type="Proteomes" id="UP000287651"/>
    </source>
</evidence>
<gene>
    <name evidence="3" type="ORF">B296_00027042</name>
</gene>
<accession>A0A426XYF8</accession>
<reference evidence="3 4" key="1">
    <citation type="journal article" date="2014" name="Agronomy (Basel)">
        <title>A Draft Genome Sequence for Ensete ventricosum, the Drought-Tolerant Tree Against Hunger.</title>
        <authorList>
            <person name="Harrison J."/>
            <person name="Moore K.A."/>
            <person name="Paszkiewicz K."/>
            <person name="Jones T."/>
            <person name="Grant M."/>
            <person name="Ambacheew D."/>
            <person name="Muzemil S."/>
            <person name="Studholme D.J."/>
        </authorList>
    </citation>
    <scope>NUCLEOTIDE SEQUENCE [LARGE SCALE GENOMIC DNA]</scope>
</reference>
<name>A0A426XYF8_ENSVE</name>
<dbReference type="Proteomes" id="UP000287651">
    <property type="component" value="Unassembled WGS sequence"/>
</dbReference>
<feature type="chain" id="PRO_5019513383" evidence="2">
    <location>
        <begin position="16"/>
        <end position="125"/>
    </location>
</feature>
<dbReference type="EMBL" id="AMZH03016524">
    <property type="protein sequence ID" value="RRT44341.1"/>
    <property type="molecule type" value="Genomic_DNA"/>
</dbReference>
<comment type="caution">
    <text evidence="3">The sequence shown here is derived from an EMBL/GenBank/DDBJ whole genome shotgun (WGS) entry which is preliminary data.</text>
</comment>
<feature type="region of interest" description="Disordered" evidence="1">
    <location>
        <begin position="17"/>
        <end position="125"/>
    </location>
</feature>
<organism evidence="3 4">
    <name type="scientific">Ensete ventricosum</name>
    <name type="common">Abyssinian banana</name>
    <name type="synonym">Musa ensete</name>
    <dbReference type="NCBI Taxonomy" id="4639"/>
    <lineage>
        <taxon>Eukaryota</taxon>
        <taxon>Viridiplantae</taxon>
        <taxon>Streptophyta</taxon>
        <taxon>Embryophyta</taxon>
        <taxon>Tracheophyta</taxon>
        <taxon>Spermatophyta</taxon>
        <taxon>Magnoliopsida</taxon>
        <taxon>Liliopsida</taxon>
        <taxon>Zingiberales</taxon>
        <taxon>Musaceae</taxon>
        <taxon>Ensete</taxon>
    </lineage>
</organism>
<sequence>MLLLVIGSLERMGAGAVTQAEGRAEEVPGDAAPGVPRRAGAQRGEVGVRGAGAPEEEPHVAGHVPDAGDGGQGARRGRHRAPGHVRQPQLPRLGLGAAPSGVDGSGGRPPCRGRGSRDVRTVGCM</sequence>